<dbReference type="Gene3D" id="3.40.605.10">
    <property type="entry name" value="Aldehyde Dehydrogenase, Chain A, domain 1"/>
    <property type="match status" value="1"/>
</dbReference>
<proteinExistence type="inferred from homology"/>
<keyword evidence="5" id="KW-1185">Reference proteome</keyword>
<keyword evidence="2" id="KW-0560">Oxidoreductase</keyword>
<gene>
    <name evidence="4" type="ORF">M8542_38310</name>
</gene>
<dbReference type="Pfam" id="PF00171">
    <property type="entry name" value="Aldedh"/>
    <property type="match status" value="1"/>
</dbReference>
<comment type="similarity">
    <text evidence="1">Belongs to the aldehyde dehydrogenase family.</text>
</comment>
<protein>
    <submittedName>
        <fullName evidence="4">Aldehyde dehydrogenase family protein</fullName>
    </submittedName>
</protein>
<evidence type="ECO:0000313" key="5">
    <source>
        <dbReference type="Proteomes" id="UP001144096"/>
    </source>
</evidence>
<dbReference type="InterPro" id="IPR015590">
    <property type="entry name" value="Aldehyde_DH_dom"/>
</dbReference>
<dbReference type="InterPro" id="IPR016160">
    <property type="entry name" value="Ald_DH_CS_CYS"/>
</dbReference>
<evidence type="ECO:0000256" key="2">
    <source>
        <dbReference type="ARBA" id="ARBA00023002"/>
    </source>
</evidence>
<evidence type="ECO:0000259" key="3">
    <source>
        <dbReference type="Pfam" id="PF00171"/>
    </source>
</evidence>
<dbReference type="FunFam" id="3.40.309.10:FF:000009">
    <property type="entry name" value="Aldehyde dehydrogenase A"/>
    <property type="match status" value="1"/>
</dbReference>
<evidence type="ECO:0000256" key="1">
    <source>
        <dbReference type="ARBA" id="ARBA00009986"/>
    </source>
</evidence>
<dbReference type="InterPro" id="IPR016162">
    <property type="entry name" value="Ald_DH_N"/>
</dbReference>
<evidence type="ECO:0000313" key="4">
    <source>
        <dbReference type="EMBL" id="MCR6488699.1"/>
    </source>
</evidence>
<dbReference type="PANTHER" id="PTHR43217">
    <property type="entry name" value="SUCCINATE SEMIALDEHYDE DEHYDROGENASE [NAD(P)+] SAD"/>
    <property type="match status" value="1"/>
</dbReference>
<dbReference type="SUPFAM" id="SSF53720">
    <property type="entry name" value="ALDH-like"/>
    <property type="match status" value="1"/>
</dbReference>
<feature type="domain" description="Aldehyde dehydrogenase" evidence="3">
    <location>
        <begin position="23"/>
        <end position="282"/>
    </location>
</feature>
<dbReference type="PANTHER" id="PTHR43217:SF1">
    <property type="entry name" value="SUCCINATE SEMIALDEHYDE DEHYDROGENASE [NAD(P)+] SAD"/>
    <property type="match status" value="1"/>
</dbReference>
<dbReference type="InterPro" id="IPR016161">
    <property type="entry name" value="Ald_DH/histidinol_DH"/>
</dbReference>
<reference evidence="4" key="1">
    <citation type="submission" date="2022-06" db="EMBL/GenBank/DDBJ databases">
        <title>Amycolatopsis iheyaensis sp. nov., a new species of the genus Amycolatopsis isolated from soil in Iheya island, Japan.</title>
        <authorList>
            <person name="Ngamcharungchit C."/>
            <person name="Kanto H."/>
            <person name="Take A."/>
            <person name="Intra B."/>
            <person name="Matsumoto A."/>
            <person name="Panbangred W."/>
            <person name="Inahashi Y."/>
        </authorList>
    </citation>
    <scope>NUCLEOTIDE SEQUENCE</scope>
    <source>
        <strain evidence="4">OK19-0408</strain>
    </source>
</reference>
<dbReference type="AlphaFoldDB" id="A0A9X2NH87"/>
<dbReference type="PROSITE" id="PS00070">
    <property type="entry name" value="ALDEHYDE_DEHYDR_CYS"/>
    <property type="match status" value="1"/>
</dbReference>
<dbReference type="InterPro" id="IPR016163">
    <property type="entry name" value="Ald_DH_C"/>
</dbReference>
<dbReference type="Proteomes" id="UP001144096">
    <property type="component" value="Unassembled WGS sequence"/>
</dbReference>
<dbReference type="GO" id="GO:0004777">
    <property type="term" value="F:succinate-semialdehyde dehydrogenase (NAD+) activity"/>
    <property type="evidence" value="ECO:0007669"/>
    <property type="project" value="TreeGrafter"/>
</dbReference>
<dbReference type="EMBL" id="JAMXQV010000027">
    <property type="protein sequence ID" value="MCR6488699.1"/>
    <property type="molecule type" value="Genomic_DNA"/>
</dbReference>
<dbReference type="InterPro" id="IPR047110">
    <property type="entry name" value="GABD/Sad-like"/>
</dbReference>
<accession>A0A9X2NH87</accession>
<name>A0A9X2NH87_9PSEU</name>
<dbReference type="Gene3D" id="3.40.309.10">
    <property type="entry name" value="Aldehyde Dehydrogenase, Chain A, domain 2"/>
    <property type="match status" value="1"/>
</dbReference>
<organism evidence="4 5">
    <name type="scientific">Amycolatopsis iheyensis</name>
    <dbReference type="NCBI Taxonomy" id="2945988"/>
    <lineage>
        <taxon>Bacteria</taxon>
        <taxon>Bacillati</taxon>
        <taxon>Actinomycetota</taxon>
        <taxon>Actinomycetes</taxon>
        <taxon>Pseudonocardiales</taxon>
        <taxon>Pseudonocardiaceae</taxon>
        <taxon>Amycolatopsis</taxon>
    </lineage>
</organism>
<comment type="caution">
    <text evidence="4">The sequence shown here is derived from an EMBL/GenBank/DDBJ whole genome shotgun (WGS) entry which is preliminary data.</text>
</comment>
<sequence>MFDEAFGEGTLTSVLLPPSRIGPLIDDPRVAAVAFTGSNKVGALVGARAGAAVKKAVLELGGSDPFLVLSDADVPAAAAAAVRSRFLNTGQSCIAAKRLIVHQDVADEFVDAVVDGARRLVVGDPADERTEIGPMARADLRDELRHQLSTALAGGARLLTGGHPDERPGAWFPPTVIEVPDADDVTFREETFGPLGAILRVRTDAEAVAAANASRYGLSSSVWTADPGRAADVAARLAVGSVFVNRISESDPRLPVGGVKASGHGRELGTAGALEFANLRTIRAA</sequence>